<dbReference type="SUPFAM" id="SSF89392">
    <property type="entry name" value="Prokaryotic lipoproteins and lipoprotein localization factors"/>
    <property type="match status" value="1"/>
</dbReference>
<evidence type="ECO:0000313" key="4">
    <source>
        <dbReference type="Proteomes" id="UP000198348"/>
    </source>
</evidence>
<evidence type="ECO:0000256" key="2">
    <source>
        <dbReference type="SAM" id="SignalP"/>
    </source>
</evidence>
<dbReference type="RefSeq" id="WP_089300055.1">
    <property type="nucleotide sequence ID" value="NZ_FZNW01000003.1"/>
</dbReference>
<evidence type="ECO:0000256" key="1">
    <source>
        <dbReference type="SAM" id="MobiDB-lite"/>
    </source>
</evidence>
<feature type="signal peptide" evidence="2">
    <location>
        <begin position="1"/>
        <end position="19"/>
    </location>
</feature>
<feature type="compositionally biased region" description="Acidic residues" evidence="1">
    <location>
        <begin position="267"/>
        <end position="281"/>
    </location>
</feature>
<feature type="compositionally biased region" description="Low complexity" evidence="1">
    <location>
        <begin position="282"/>
        <end position="304"/>
    </location>
</feature>
<evidence type="ECO:0008006" key="5">
    <source>
        <dbReference type="Google" id="ProtNLM"/>
    </source>
</evidence>
<evidence type="ECO:0000313" key="3">
    <source>
        <dbReference type="EMBL" id="SNR36203.1"/>
    </source>
</evidence>
<dbReference type="AlphaFoldDB" id="A0A238VQZ4"/>
<proteinExistence type="predicted"/>
<name>A0A238VQZ4_9PSEU</name>
<accession>A0A238VQZ4</accession>
<keyword evidence="2" id="KW-0732">Signal</keyword>
<dbReference type="OrthoDB" id="3369896at2"/>
<dbReference type="InterPro" id="IPR029046">
    <property type="entry name" value="LolA/LolB/LppX"/>
</dbReference>
<feature type="region of interest" description="Disordered" evidence="1">
    <location>
        <begin position="20"/>
        <end position="41"/>
    </location>
</feature>
<sequence>MRKSLVTAGILAFALAVSGCGGDGGGGEDSDDTSAQEDPNSAADIALAAGEQAKEEGSASFDLEMDISGQTAGGQGQYRHGDESSAVDVTLDAGGQETELRQVGDAVYMKLPEQMQSAVGTDAPWLDLTESPQVAQMFGGMDQLPRQADPAGVLGQLKEAGTILDTEEIEVAGEQATRYKTEVHIGELEENLPMGMTREALQSLQQSGIESYRVNLDVNEDDLPMQVTMNLTELYAAAAESMGQQGQQQQAPEGESVITVNYSDWGEPVEIEAPPEEEIGEMPEMPQQQPGQQPGQEGQQPQPEGEGESN</sequence>
<protein>
    <recommendedName>
        <fullName evidence="5">LppX_LprAFG lipoprotein</fullName>
    </recommendedName>
</protein>
<feature type="chain" id="PRO_5038862322" description="LppX_LprAFG lipoprotein" evidence="2">
    <location>
        <begin position="20"/>
        <end position="310"/>
    </location>
</feature>
<feature type="compositionally biased region" description="Acidic residues" evidence="1">
    <location>
        <begin position="26"/>
        <end position="35"/>
    </location>
</feature>
<reference evidence="3 4" key="1">
    <citation type="submission" date="2017-06" db="EMBL/GenBank/DDBJ databases">
        <authorList>
            <person name="Kim H.J."/>
            <person name="Triplett B.A."/>
        </authorList>
    </citation>
    <scope>NUCLEOTIDE SEQUENCE [LARGE SCALE GENOMIC DNA]</scope>
    <source>
        <strain evidence="3 4">DSM 45207</strain>
    </source>
</reference>
<gene>
    <name evidence="3" type="ORF">SAMN06265360_103208</name>
</gene>
<dbReference type="EMBL" id="FZNW01000003">
    <property type="protein sequence ID" value="SNR36203.1"/>
    <property type="molecule type" value="Genomic_DNA"/>
</dbReference>
<dbReference type="Gene3D" id="2.50.20.20">
    <property type="match status" value="1"/>
</dbReference>
<dbReference type="Proteomes" id="UP000198348">
    <property type="component" value="Unassembled WGS sequence"/>
</dbReference>
<dbReference type="PROSITE" id="PS51257">
    <property type="entry name" value="PROKAR_LIPOPROTEIN"/>
    <property type="match status" value="1"/>
</dbReference>
<feature type="region of interest" description="Disordered" evidence="1">
    <location>
        <begin position="261"/>
        <end position="310"/>
    </location>
</feature>
<organism evidence="3 4">
    <name type="scientific">Haloechinothrix alba</name>
    <dbReference type="NCBI Taxonomy" id="664784"/>
    <lineage>
        <taxon>Bacteria</taxon>
        <taxon>Bacillati</taxon>
        <taxon>Actinomycetota</taxon>
        <taxon>Actinomycetes</taxon>
        <taxon>Pseudonocardiales</taxon>
        <taxon>Pseudonocardiaceae</taxon>
        <taxon>Haloechinothrix</taxon>
    </lineage>
</organism>
<keyword evidence="4" id="KW-1185">Reference proteome</keyword>